<dbReference type="OrthoDB" id="242473at2759"/>
<organism evidence="5 9">
    <name type="scientific">Didymodactylos carnosus</name>
    <dbReference type="NCBI Taxonomy" id="1234261"/>
    <lineage>
        <taxon>Eukaryota</taxon>
        <taxon>Metazoa</taxon>
        <taxon>Spiralia</taxon>
        <taxon>Gnathifera</taxon>
        <taxon>Rotifera</taxon>
        <taxon>Eurotatoria</taxon>
        <taxon>Bdelloidea</taxon>
        <taxon>Philodinida</taxon>
        <taxon>Philodinidae</taxon>
        <taxon>Didymodactylos</taxon>
    </lineage>
</organism>
<dbReference type="Proteomes" id="UP000677228">
    <property type="component" value="Unassembled WGS sequence"/>
</dbReference>
<gene>
    <name evidence="5" type="ORF">GPM918_LOCUS4030</name>
    <name evidence="6" type="ORF">OVA965_LOCUS30875</name>
    <name evidence="7" type="ORF">SRO942_LOCUS4030</name>
    <name evidence="8" type="ORF">TMI583_LOCUS31689</name>
</gene>
<keyword evidence="4" id="KW-0460">Magnesium</keyword>
<evidence type="ECO:0000256" key="3">
    <source>
        <dbReference type="ARBA" id="ARBA00022801"/>
    </source>
</evidence>
<dbReference type="Proteomes" id="UP000663829">
    <property type="component" value="Unassembled WGS sequence"/>
</dbReference>
<dbReference type="AlphaFoldDB" id="A0A813TP29"/>
<proteinExistence type="predicted"/>
<dbReference type="Proteomes" id="UP000681722">
    <property type="component" value="Unassembled WGS sequence"/>
</dbReference>
<dbReference type="Proteomes" id="UP000682733">
    <property type="component" value="Unassembled WGS sequence"/>
</dbReference>
<dbReference type="GO" id="GO:0052751">
    <property type="term" value="F:GDP-mannose hydrolase activity"/>
    <property type="evidence" value="ECO:0007669"/>
    <property type="project" value="TreeGrafter"/>
</dbReference>
<evidence type="ECO:0000256" key="2">
    <source>
        <dbReference type="ARBA" id="ARBA00022723"/>
    </source>
</evidence>
<evidence type="ECO:0008006" key="10">
    <source>
        <dbReference type="Google" id="ProtNLM"/>
    </source>
</evidence>
<comment type="caution">
    <text evidence="5">The sequence shown here is derived from an EMBL/GenBank/DDBJ whole genome shotgun (WGS) entry which is preliminary data.</text>
</comment>
<accession>A0A813TP29</accession>
<dbReference type="EMBL" id="CAJNOK010022749">
    <property type="protein sequence ID" value="CAF1352779.1"/>
    <property type="molecule type" value="Genomic_DNA"/>
</dbReference>
<reference evidence="5" key="1">
    <citation type="submission" date="2021-02" db="EMBL/GenBank/DDBJ databases">
        <authorList>
            <person name="Nowell W R."/>
        </authorList>
    </citation>
    <scope>NUCLEOTIDE SEQUENCE</scope>
</reference>
<dbReference type="SUPFAM" id="SSF55811">
    <property type="entry name" value="Nudix"/>
    <property type="match status" value="1"/>
</dbReference>
<evidence type="ECO:0000313" key="6">
    <source>
        <dbReference type="EMBL" id="CAF1352779.1"/>
    </source>
</evidence>
<evidence type="ECO:0000313" key="8">
    <source>
        <dbReference type="EMBL" id="CAF4163252.1"/>
    </source>
</evidence>
<dbReference type="InterPro" id="IPR015797">
    <property type="entry name" value="NUDIX_hydrolase-like_dom_sf"/>
</dbReference>
<dbReference type="PANTHER" id="PTHR31835:SF1">
    <property type="entry name" value="URIDINE DIPHOSPHATE GLUCOSE PYROPHOSPHATASE NUDT22"/>
    <property type="match status" value="1"/>
</dbReference>
<dbReference type="EMBL" id="CAJOBC010000522">
    <property type="protein sequence ID" value="CAF3596682.1"/>
    <property type="molecule type" value="Genomic_DNA"/>
</dbReference>
<dbReference type="GO" id="GO:0046872">
    <property type="term" value="F:metal ion binding"/>
    <property type="evidence" value="ECO:0007669"/>
    <property type="project" value="UniProtKB-KW"/>
</dbReference>
<evidence type="ECO:0000313" key="9">
    <source>
        <dbReference type="Proteomes" id="UP000663829"/>
    </source>
</evidence>
<keyword evidence="2" id="KW-0479">Metal-binding</keyword>
<dbReference type="PANTHER" id="PTHR31835">
    <property type="entry name" value="URIDINE DIPHOSPHATE GLUCOSE PYROPHOSPHATASE"/>
    <property type="match status" value="1"/>
</dbReference>
<protein>
    <recommendedName>
        <fullName evidence="10">Nudix hydrolase domain-containing protein</fullName>
    </recommendedName>
</protein>
<evidence type="ECO:0000313" key="7">
    <source>
        <dbReference type="EMBL" id="CAF3596682.1"/>
    </source>
</evidence>
<evidence type="ECO:0000256" key="1">
    <source>
        <dbReference type="ARBA" id="ARBA00001946"/>
    </source>
</evidence>
<dbReference type="InterPro" id="IPR055295">
    <property type="entry name" value="NUDT22/NUDT9-like"/>
</dbReference>
<sequence length="158" mass="17940">MSYLDSLNLLQPLMVSALKIDYNPLVYNAKDISTDIENKIDSKWSELTNKNDKILFNDLKFRLYASKINDNKQLELKLGLTDYKHFIGTQQSLPDITCQLQSLGKQVYSDDRAYLSYPLGVGLLLITSDNKIVLLKRSLSCAESPEIFDRPGGHPEPK</sequence>
<evidence type="ECO:0000256" key="4">
    <source>
        <dbReference type="ARBA" id="ARBA00022842"/>
    </source>
</evidence>
<dbReference type="EMBL" id="CAJOBA010044392">
    <property type="protein sequence ID" value="CAF4163252.1"/>
    <property type="molecule type" value="Genomic_DNA"/>
</dbReference>
<comment type="cofactor">
    <cofactor evidence="1">
        <name>Mg(2+)</name>
        <dbReference type="ChEBI" id="CHEBI:18420"/>
    </cofactor>
</comment>
<keyword evidence="3" id="KW-0378">Hydrolase</keyword>
<dbReference type="EMBL" id="CAJNOQ010000522">
    <property type="protein sequence ID" value="CAF0811037.1"/>
    <property type="molecule type" value="Genomic_DNA"/>
</dbReference>
<name>A0A813TP29_9BILA</name>
<keyword evidence="9" id="KW-1185">Reference proteome</keyword>
<evidence type="ECO:0000313" key="5">
    <source>
        <dbReference type="EMBL" id="CAF0811037.1"/>
    </source>
</evidence>